<dbReference type="InterPro" id="IPR039269">
    <property type="entry name" value="ANKFN1"/>
</dbReference>
<dbReference type="GO" id="GO:0000132">
    <property type="term" value="P:establishment of mitotic spindle orientation"/>
    <property type="evidence" value="ECO:0000318"/>
    <property type="project" value="GO_Central"/>
</dbReference>
<dbReference type="RefSeq" id="XP_009024680.1">
    <property type="nucleotide sequence ID" value="XM_009026432.1"/>
</dbReference>
<dbReference type="AlphaFoldDB" id="T1FD20"/>
<sequence length="783" mass="89463">MNFERFNALNLSGRSRSRQLLRERATMLQQQSPMCRGNRTQQHSQVFSKPNQYVSTFSEIACRQRDIYDPNLTNISRKNHRRDFSVHSSQQQTSAYRNIRKRKLSDKNTSEIPFTISDDSDDDVDNKSCYHASQYSFQKQNHRHSRRHHLSHSNCCYTDNEKQRKVLLKSITSINDADARSRSSICDNTLDDSRDHRRISRSSSRSRFIRRCSSVISFRQLLAGADMADKDNETISTKNSPDDTKNNKVDNNENESSKNSVENSGKQRTGEILAKLDMMRKNLAGYCLPKFGRHCIPLMKTLNKDNMYDNVLEACIGPAKNNNMKQPSFMKRLFLSKQLTNVTDGFYISCTLQSAGRVLVTSQGLLPTVRVDLENMANLESHFYWLMKVTSDWSMMRNLKEVMKKEISNCKKMDRNIFHDKYAILRAVNILQKVTGIEKLGQLHTSIISGSNYNVFMFINDNVNDESSLTSSPAPSSLSTLTWMSTGKLSPSTVSNKKQKTSGVLNDLTSRCQELLIGSKNLNEQLKDGVYISFLYMTCHVQHGLQVLVSKETPSNFPSIRICEEHNGSSSTMGNCTNILKGLKDENFENIDDNFRSKMFSTMRQFDDVTFSQLPITPKSSPTSSPSSFAGVAVTNRLHTSIIPLNDQVKMVLLTPPQSLFCPLISHTPVPPLPSTFFLPLRTFEVVQMRSYQPQIYRKYCQVSVIMEMAVEMQRNRMAAQDTGNKHSQGEDTSELVSLNSRLTDLKKNMEETMKKYSWIADLIRDARQPVSKNFISRQHILF</sequence>
<dbReference type="CTD" id="20206719"/>
<reference evidence="3" key="3">
    <citation type="submission" date="2015-06" db="UniProtKB">
        <authorList>
            <consortium name="EnsemblMetazoa"/>
        </authorList>
    </citation>
    <scope>IDENTIFICATION</scope>
</reference>
<feature type="compositionally biased region" description="Basic and acidic residues" evidence="1">
    <location>
        <begin position="240"/>
        <end position="251"/>
    </location>
</feature>
<dbReference type="Proteomes" id="UP000015101">
    <property type="component" value="Unassembled WGS sequence"/>
</dbReference>
<feature type="region of interest" description="Disordered" evidence="1">
    <location>
        <begin position="184"/>
        <end position="203"/>
    </location>
</feature>
<gene>
    <name evidence="3" type="primary">20206719</name>
    <name evidence="2" type="ORF">HELRODRAFT_178296</name>
</gene>
<organism evidence="3 4">
    <name type="scientific">Helobdella robusta</name>
    <name type="common">Californian leech</name>
    <dbReference type="NCBI Taxonomy" id="6412"/>
    <lineage>
        <taxon>Eukaryota</taxon>
        <taxon>Metazoa</taxon>
        <taxon>Spiralia</taxon>
        <taxon>Lophotrochozoa</taxon>
        <taxon>Annelida</taxon>
        <taxon>Clitellata</taxon>
        <taxon>Hirudinea</taxon>
        <taxon>Rhynchobdellida</taxon>
        <taxon>Glossiphoniidae</taxon>
        <taxon>Helobdella</taxon>
    </lineage>
</organism>
<dbReference type="EMBL" id="KB097417">
    <property type="protein sequence ID" value="ESN97184.1"/>
    <property type="molecule type" value="Genomic_DNA"/>
</dbReference>
<dbReference type="GO" id="GO:0005819">
    <property type="term" value="C:spindle"/>
    <property type="evidence" value="ECO:0000318"/>
    <property type="project" value="GO_Central"/>
</dbReference>
<dbReference type="HOGENOM" id="CLU_357996_0_0_1"/>
<dbReference type="EnsemblMetazoa" id="HelroT178296">
    <property type="protein sequence ID" value="HelroP178296"/>
    <property type="gene ID" value="HelroG178296"/>
</dbReference>
<evidence type="ECO:0000313" key="3">
    <source>
        <dbReference type="EnsemblMetazoa" id="HelroP178296"/>
    </source>
</evidence>
<feature type="region of interest" description="Disordered" evidence="1">
    <location>
        <begin position="232"/>
        <end position="268"/>
    </location>
</feature>
<reference evidence="4" key="1">
    <citation type="submission" date="2012-12" db="EMBL/GenBank/DDBJ databases">
        <authorList>
            <person name="Hellsten U."/>
            <person name="Grimwood J."/>
            <person name="Chapman J.A."/>
            <person name="Shapiro H."/>
            <person name="Aerts A."/>
            <person name="Otillar R.P."/>
            <person name="Terry A.Y."/>
            <person name="Boore J.L."/>
            <person name="Simakov O."/>
            <person name="Marletaz F."/>
            <person name="Cho S.-J."/>
            <person name="Edsinger-Gonzales E."/>
            <person name="Havlak P."/>
            <person name="Kuo D.-H."/>
            <person name="Larsson T."/>
            <person name="Lv J."/>
            <person name="Arendt D."/>
            <person name="Savage R."/>
            <person name="Osoegawa K."/>
            <person name="de Jong P."/>
            <person name="Lindberg D.R."/>
            <person name="Seaver E.C."/>
            <person name="Weisblat D.A."/>
            <person name="Putnam N.H."/>
            <person name="Grigoriev I.V."/>
            <person name="Rokhsar D.S."/>
        </authorList>
    </citation>
    <scope>NUCLEOTIDE SEQUENCE</scope>
</reference>
<dbReference type="EMBL" id="AMQM01006372">
    <property type="status" value="NOT_ANNOTATED_CDS"/>
    <property type="molecule type" value="Genomic_DNA"/>
</dbReference>
<accession>T1FD20</accession>
<dbReference type="KEGG" id="hro:HELRODRAFT_178296"/>
<proteinExistence type="predicted"/>
<dbReference type="GeneID" id="20206719"/>
<dbReference type="InParanoid" id="T1FD20"/>
<dbReference type="PANTHER" id="PTHR21437:SF1">
    <property type="entry name" value="WIDE AWAKE"/>
    <property type="match status" value="1"/>
</dbReference>
<name>T1FD20_HELRO</name>
<keyword evidence="4" id="KW-1185">Reference proteome</keyword>
<evidence type="ECO:0000313" key="2">
    <source>
        <dbReference type="EMBL" id="ESN97184.1"/>
    </source>
</evidence>
<dbReference type="eggNOG" id="KOG4485">
    <property type="taxonomic scope" value="Eukaryota"/>
</dbReference>
<evidence type="ECO:0000256" key="1">
    <source>
        <dbReference type="SAM" id="MobiDB-lite"/>
    </source>
</evidence>
<protein>
    <submittedName>
        <fullName evidence="2 3">Uncharacterized protein</fullName>
    </submittedName>
</protein>
<reference evidence="2 4" key="2">
    <citation type="journal article" date="2013" name="Nature">
        <title>Insights into bilaterian evolution from three spiralian genomes.</title>
        <authorList>
            <person name="Simakov O."/>
            <person name="Marletaz F."/>
            <person name="Cho S.J."/>
            <person name="Edsinger-Gonzales E."/>
            <person name="Havlak P."/>
            <person name="Hellsten U."/>
            <person name="Kuo D.H."/>
            <person name="Larsson T."/>
            <person name="Lv J."/>
            <person name="Arendt D."/>
            <person name="Savage R."/>
            <person name="Osoegawa K."/>
            <person name="de Jong P."/>
            <person name="Grimwood J."/>
            <person name="Chapman J.A."/>
            <person name="Shapiro H."/>
            <person name="Aerts A."/>
            <person name="Otillar R.P."/>
            <person name="Terry A.Y."/>
            <person name="Boore J.L."/>
            <person name="Grigoriev I.V."/>
            <person name="Lindberg D.R."/>
            <person name="Seaver E.C."/>
            <person name="Weisblat D.A."/>
            <person name="Putnam N.H."/>
            <person name="Rokhsar D.S."/>
        </authorList>
    </citation>
    <scope>NUCLEOTIDE SEQUENCE</scope>
</reference>
<dbReference type="GO" id="GO:0061172">
    <property type="term" value="P:regulation of establishment of bipolar cell polarity"/>
    <property type="evidence" value="ECO:0000318"/>
    <property type="project" value="GO_Central"/>
</dbReference>
<dbReference type="OrthoDB" id="2428204at2759"/>
<dbReference type="PANTHER" id="PTHR21437">
    <property type="entry name" value="WIDE AWAKE"/>
    <property type="match status" value="1"/>
</dbReference>
<evidence type="ECO:0000313" key="4">
    <source>
        <dbReference type="Proteomes" id="UP000015101"/>
    </source>
</evidence>